<dbReference type="STRING" id="45068.Llon_0506"/>
<dbReference type="InterPro" id="IPR020456">
    <property type="entry name" value="Acylphosphatase"/>
</dbReference>
<sequence length="94" mass="10813">MADKLCMHCFVSGKVQGVWFRDSAKSEAEKLGITGWVRNRSDGRMEVLAFGDKKNLEDFYSWLKRGPKLAKVTELVREDLPWQHVEAFVIKPTV</sequence>
<evidence type="ECO:0000256" key="2">
    <source>
        <dbReference type="ARBA" id="ARBA00012150"/>
    </source>
</evidence>
<keyword evidence="5" id="KW-0378">Hydrolase</keyword>
<comment type="similarity">
    <text evidence="1 6">Belongs to the acylphosphatase family.</text>
</comment>
<evidence type="ECO:0000313" key="9">
    <source>
        <dbReference type="Proteomes" id="UP000054997"/>
    </source>
</evidence>
<gene>
    <name evidence="8" type="primary">yccX</name>
    <name evidence="8" type="ORF">Llon_0506</name>
</gene>
<evidence type="ECO:0000259" key="7">
    <source>
        <dbReference type="PROSITE" id="PS51160"/>
    </source>
</evidence>
<dbReference type="GO" id="GO:0003998">
    <property type="term" value="F:acylphosphatase activity"/>
    <property type="evidence" value="ECO:0007669"/>
    <property type="project" value="UniProtKB-EC"/>
</dbReference>
<dbReference type="InterPro" id="IPR036046">
    <property type="entry name" value="Acylphosphatase-like_dom_sf"/>
</dbReference>
<feature type="domain" description="Acylphosphatase-like" evidence="7">
    <location>
        <begin position="6"/>
        <end position="92"/>
    </location>
</feature>
<protein>
    <recommendedName>
        <fullName evidence="3 5">acylphosphatase</fullName>
        <ecNumber evidence="2 5">3.6.1.7</ecNumber>
    </recommendedName>
</protein>
<dbReference type="PANTHER" id="PTHR47268">
    <property type="entry name" value="ACYLPHOSPHATASE"/>
    <property type="match status" value="1"/>
</dbReference>
<keyword evidence="9" id="KW-1185">Reference proteome</keyword>
<dbReference type="EMBL" id="LNYK01000007">
    <property type="protein sequence ID" value="KTD22632.1"/>
    <property type="molecule type" value="Genomic_DNA"/>
</dbReference>
<dbReference type="InterPro" id="IPR017968">
    <property type="entry name" value="Acylphosphatase_CS"/>
</dbReference>
<dbReference type="RefSeq" id="WP_058528516.1">
    <property type="nucleotide sequence ID" value="NZ_CAAAHZ010000001.1"/>
</dbReference>
<dbReference type="Gene3D" id="3.30.70.100">
    <property type="match status" value="1"/>
</dbReference>
<evidence type="ECO:0000256" key="3">
    <source>
        <dbReference type="ARBA" id="ARBA00015991"/>
    </source>
</evidence>
<feature type="active site" evidence="5">
    <location>
        <position position="39"/>
    </location>
</feature>
<evidence type="ECO:0000313" key="8">
    <source>
        <dbReference type="EMBL" id="KTD22632.1"/>
    </source>
</evidence>
<dbReference type="AlphaFoldDB" id="A0A0W0VRF3"/>
<name>A0A0W0VRF3_9GAMM</name>
<evidence type="ECO:0000256" key="5">
    <source>
        <dbReference type="PROSITE-ProRule" id="PRU00520"/>
    </source>
</evidence>
<feature type="active site" evidence="5">
    <location>
        <position position="21"/>
    </location>
</feature>
<dbReference type="EC" id="3.6.1.7" evidence="2 5"/>
<dbReference type="PROSITE" id="PS00150">
    <property type="entry name" value="ACYLPHOSPHATASE_1"/>
    <property type="match status" value="1"/>
</dbReference>
<comment type="caution">
    <text evidence="8">The sequence shown here is derived from an EMBL/GenBank/DDBJ whole genome shotgun (WGS) entry which is preliminary data.</text>
</comment>
<dbReference type="PANTHER" id="PTHR47268:SF4">
    <property type="entry name" value="ACYLPHOSPHATASE"/>
    <property type="match status" value="1"/>
</dbReference>
<proteinExistence type="inferred from homology"/>
<organism evidence="8 9">
    <name type="scientific">Legionella londiniensis</name>
    <dbReference type="NCBI Taxonomy" id="45068"/>
    <lineage>
        <taxon>Bacteria</taxon>
        <taxon>Pseudomonadati</taxon>
        <taxon>Pseudomonadota</taxon>
        <taxon>Gammaproteobacteria</taxon>
        <taxon>Legionellales</taxon>
        <taxon>Legionellaceae</taxon>
        <taxon>Legionella</taxon>
    </lineage>
</organism>
<reference evidence="8 9" key="1">
    <citation type="submission" date="2015-11" db="EMBL/GenBank/DDBJ databases">
        <title>Genomic analysis of 38 Legionella species identifies large and diverse effector repertoires.</title>
        <authorList>
            <person name="Burstein D."/>
            <person name="Amaro F."/>
            <person name="Zusman T."/>
            <person name="Lifshitz Z."/>
            <person name="Cohen O."/>
            <person name="Gilbert J.A."/>
            <person name="Pupko T."/>
            <person name="Shuman H.A."/>
            <person name="Segal G."/>
        </authorList>
    </citation>
    <scope>NUCLEOTIDE SEQUENCE [LARGE SCALE GENOMIC DNA]</scope>
    <source>
        <strain evidence="8 9">ATCC 49505</strain>
    </source>
</reference>
<dbReference type="Proteomes" id="UP000054997">
    <property type="component" value="Unassembled WGS sequence"/>
</dbReference>
<dbReference type="NCBIfam" id="NF011022">
    <property type="entry name" value="PRK14451.1"/>
    <property type="match status" value="1"/>
</dbReference>
<comment type="catalytic activity">
    <reaction evidence="4 5">
        <text>an acyl phosphate + H2O = a carboxylate + phosphate + H(+)</text>
        <dbReference type="Rhea" id="RHEA:14965"/>
        <dbReference type="ChEBI" id="CHEBI:15377"/>
        <dbReference type="ChEBI" id="CHEBI:15378"/>
        <dbReference type="ChEBI" id="CHEBI:29067"/>
        <dbReference type="ChEBI" id="CHEBI:43474"/>
        <dbReference type="ChEBI" id="CHEBI:59918"/>
        <dbReference type="EC" id="3.6.1.7"/>
    </reaction>
</comment>
<accession>A0A0W0VRF3</accession>
<evidence type="ECO:0000256" key="1">
    <source>
        <dbReference type="ARBA" id="ARBA00005614"/>
    </source>
</evidence>
<dbReference type="SUPFAM" id="SSF54975">
    <property type="entry name" value="Acylphosphatase/BLUF domain-like"/>
    <property type="match status" value="1"/>
</dbReference>
<evidence type="ECO:0000256" key="4">
    <source>
        <dbReference type="ARBA" id="ARBA00047645"/>
    </source>
</evidence>
<dbReference type="Pfam" id="PF00708">
    <property type="entry name" value="Acylphosphatase"/>
    <property type="match status" value="1"/>
</dbReference>
<dbReference type="PROSITE" id="PS51160">
    <property type="entry name" value="ACYLPHOSPHATASE_3"/>
    <property type="match status" value="1"/>
</dbReference>
<evidence type="ECO:0000256" key="6">
    <source>
        <dbReference type="RuleBase" id="RU004168"/>
    </source>
</evidence>
<dbReference type="OrthoDB" id="5295388at2"/>
<dbReference type="InterPro" id="IPR001792">
    <property type="entry name" value="Acylphosphatase-like_dom"/>
</dbReference>
<dbReference type="PRINTS" id="PR00112">
    <property type="entry name" value="ACYLPHPHTASE"/>
</dbReference>
<dbReference type="PATRIC" id="fig|45068.5.peg.546"/>